<feature type="domain" description="Serine hydrolase" evidence="3">
    <location>
        <begin position="10"/>
        <end position="218"/>
    </location>
</feature>
<dbReference type="EMBL" id="ML979018">
    <property type="protein sequence ID" value="KAF1922662.1"/>
    <property type="molecule type" value="Genomic_DNA"/>
</dbReference>
<dbReference type="InterPro" id="IPR050593">
    <property type="entry name" value="LovG"/>
</dbReference>
<dbReference type="AlphaFoldDB" id="A0A6A5R4P5"/>
<gene>
    <name evidence="4" type="ORF">M421DRAFT_426673</name>
</gene>
<dbReference type="InterPro" id="IPR029058">
    <property type="entry name" value="AB_hydrolase_fold"/>
</dbReference>
<dbReference type="PANTHER" id="PTHR48070:SF3">
    <property type="entry name" value="ESTERASE DBAE-RELATED"/>
    <property type="match status" value="1"/>
</dbReference>
<protein>
    <recommendedName>
        <fullName evidence="3">Serine hydrolase domain-containing protein</fullName>
    </recommendedName>
</protein>
<evidence type="ECO:0000256" key="2">
    <source>
        <dbReference type="ARBA" id="ARBA00022801"/>
    </source>
</evidence>
<accession>A0A6A5R4P5</accession>
<dbReference type="InterPro" id="IPR005645">
    <property type="entry name" value="FSH-like_dom"/>
</dbReference>
<proteinExistence type="inferred from homology"/>
<reference evidence="4" key="1">
    <citation type="journal article" date="2020" name="Stud. Mycol.">
        <title>101 Dothideomycetes genomes: a test case for predicting lifestyles and emergence of pathogens.</title>
        <authorList>
            <person name="Haridas S."/>
            <person name="Albert R."/>
            <person name="Binder M."/>
            <person name="Bloem J."/>
            <person name="Labutti K."/>
            <person name="Salamov A."/>
            <person name="Andreopoulos B."/>
            <person name="Baker S."/>
            <person name="Barry K."/>
            <person name="Bills G."/>
            <person name="Bluhm B."/>
            <person name="Cannon C."/>
            <person name="Castanera R."/>
            <person name="Culley D."/>
            <person name="Daum C."/>
            <person name="Ezra D."/>
            <person name="Gonzalez J."/>
            <person name="Henrissat B."/>
            <person name="Kuo A."/>
            <person name="Liang C."/>
            <person name="Lipzen A."/>
            <person name="Lutzoni F."/>
            <person name="Magnuson J."/>
            <person name="Mondo S."/>
            <person name="Nolan M."/>
            <person name="Ohm R."/>
            <person name="Pangilinan J."/>
            <person name="Park H.-J."/>
            <person name="Ramirez L."/>
            <person name="Alfaro M."/>
            <person name="Sun H."/>
            <person name="Tritt A."/>
            <person name="Yoshinaga Y."/>
            <person name="Zwiers L.-H."/>
            <person name="Turgeon B."/>
            <person name="Goodwin S."/>
            <person name="Spatafora J."/>
            <person name="Crous P."/>
            <person name="Grigoriev I."/>
        </authorList>
    </citation>
    <scope>NUCLEOTIDE SEQUENCE</scope>
    <source>
        <strain evidence="4">CBS 183.55</strain>
    </source>
</reference>
<dbReference type="OrthoDB" id="414698at2759"/>
<dbReference type="GO" id="GO:0044550">
    <property type="term" value="P:secondary metabolite biosynthetic process"/>
    <property type="evidence" value="ECO:0007669"/>
    <property type="project" value="TreeGrafter"/>
</dbReference>
<sequence length="243" mass="27275">MNKSLNKSPSKAILCLHGGGASPEIFHFQLAKFRMALKDEFEFVYATGPHIAVPGPDVLPFFAGMKSFYSWFRKEARNTDEEVAVFNEAVKIAVEDWDRENPTVNIVGVLGFSQGGLASTVLLWEQEMRLLPWLPRLEFGVLVCCAYSDVATEYIRKMSEDGKIGRISVPTLHIHGSQDCNLGQARDTLATHYSQKAAKVINFEGGHHIPQRFEDVQKMTTQIRQLVEDLLDCDGLSRTVNCR</sequence>
<dbReference type="GO" id="GO:0005634">
    <property type="term" value="C:nucleus"/>
    <property type="evidence" value="ECO:0007669"/>
    <property type="project" value="TreeGrafter"/>
</dbReference>
<dbReference type="Pfam" id="PF03959">
    <property type="entry name" value="FSH1"/>
    <property type="match status" value="1"/>
</dbReference>
<evidence type="ECO:0000313" key="4">
    <source>
        <dbReference type="EMBL" id="KAF1922662.1"/>
    </source>
</evidence>
<evidence type="ECO:0000313" key="5">
    <source>
        <dbReference type="Proteomes" id="UP000800082"/>
    </source>
</evidence>
<keyword evidence="2" id="KW-0378">Hydrolase</keyword>
<evidence type="ECO:0000259" key="3">
    <source>
        <dbReference type="Pfam" id="PF03959"/>
    </source>
</evidence>
<dbReference type="GO" id="GO:0005737">
    <property type="term" value="C:cytoplasm"/>
    <property type="evidence" value="ECO:0007669"/>
    <property type="project" value="TreeGrafter"/>
</dbReference>
<name>A0A6A5R4P5_9PLEO</name>
<dbReference type="Proteomes" id="UP000800082">
    <property type="component" value="Unassembled WGS sequence"/>
</dbReference>
<comment type="similarity">
    <text evidence="1">Belongs to the LovG family.</text>
</comment>
<keyword evidence="5" id="KW-1185">Reference proteome</keyword>
<dbReference type="Gene3D" id="3.40.50.1820">
    <property type="entry name" value="alpha/beta hydrolase"/>
    <property type="match status" value="1"/>
</dbReference>
<dbReference type="RefSeq" id="XP_033442915.1">
    <property type="nucleotide sequence ID" value="XM_033594468.1"/>
</dbReference>
<dbReference type="GeneID" id="54352136"/>
<evidence type="ECO:0000256" key="1">
    <source>
        <dbReference type="ARBA" id="ARBA00005863"/>
    </source>
</evidence>
<organism evidence="4 5">
    <name type="scientific">Didymella exigua CBS 183.55</name>
    <dbReference type="NCBI Taxonomy" id="1150837"/>
    <lineage>
        <taxon>Eukaryota</taxon>
        <taxon>Fungi</taxon>
        <taxon>Dikarya</taxon>
        <taxon>Ascomycota</taxon>
        <taxon>Pezizomycotina</taxon>
        <taxon>Dothideomycetes</taxon>
        <taxon>Pleosporomycetidae</taxon>
        <taxon>Pleosporales</taxon>
        <taxon>Pleosporineae</taxon>
        <taxon>Didymellaceae</taxon>
        <taxon>Didymella</taxon>
    </lineage>
</organism>
<dbReference type="GO" id="GO:0016787">
    <property type="term" value="F:hydrolase activity"/>
    <property type="evidence" value="ECO:0007669"/>
    <property type="project" value="UniProtKB-KW"/>
</dbReference>
<dbReference type="SUPFAM" id="SSF53474">
    <property type="entry name" value="alpha/beta-Hydrolases"/>
    <property type="match status" value="1"/>
</dbReference>
<dbReference type="PANTHER" id="PTHR48070">
    <property type="entry name" value="ESTERASE OVCA2"/>
    <property type="match status" value="1"/>
</dbReference>